<dbReference type="InParanoid" id="A0A067QFR5"/>
<name>A0A067QFR5_9AGAM</name>
<sequence>MSTFDAIFTSLQQFPDLFSSLSFNHAVKFVHHASILKPDIIKLTQRSDSVPESASDVSASSIPDQLPSNIRTLLSESVNICEEHVDGCWVAFKQAAWEFDSKEFEQDFKAFHIPPRPLPSPFIPKQEHNREIVDLTPAMTEHGKRKLVGEMPRLSAALCPKTDRAQKLHFDPNIPNGQIAHLLPEEQEEAMKAKQWRHAIQKVFLNKEPKIAPEKLIEMDKVFTLVESFEPEHELMTCYLQVSHPLLLLYSLLHLPFTIP</sequence>
<keyword evidence="2" id="KW-1185">Reference proteome</keyword>
<proteinExistence type="predicted"/>
<dbReference type="Proteomes" id="UP000027265">
    <property type="component" value="Unassembled WGS sequence"/>
</dbReference>
<dbReference type="AlphaFoldDB" id="A0A067QFR5"/>
<dbReference type="EMBL" id="KL197709">
    <property type="protein sequence ID" value="KDQ65005.1"/>
    <property type="molecule type" value="Genomic_DNA"/>
</dbReference>
<organism evidence="1 2">
    <name type="scientific">Jaapia argillacea MUCL 33604</name>
    <dbReference type="NCBI Taxonomy" id="933084"/>
    <lineage>
        <taxon>Eukaryota</taxon>
        <taxon>Fungi</taxon>
        <taxon>Dikarya</taxon>
        <taxon>Basidiomycota</taxon>
        <taxon>Agaricomycotina</taxon>
        <taxon>Agaricomycetes</taxon>
        <taxon>Agaricomycetidae</taxon>
        <taxon>Jaapiales</taxon>
        <taxon>Jaapiaceae</taxon>
        <taxon>Jaapia</taxon>
    </lineage>
</organism>
<dbReference type="OrthoDB" id="62853at2759"/>
<gene>
    <name evidence="1" type="ORF">JAAARDRAFT_245691</name>
</gene>
<evidence type="ECO:0000313" key="2">
    <source>
        <dbReference type="Proteomes" id="UP000027265"/>
    </source>
</evidence>
<evidence type="ECO:0000313" key="1">
    <source>
        <dbReference type="EMBL" id="KDQ65005.1"/>
    </source>
</evidence>
<dbReference type="HOGENOM" id="CLU_1069834_0_0_1"/>
<accession>A0A067QFR5</accession>
<protein>
    <submittedName>
        <fullName evidence="1">Uncharacterized protein</fullName>
    </submittedName>
</protein>
<reference evidence="2" key="1">
    <citation type="journal article" date="2014" name="Proc. Natl. Acad. Sci. U.S.A.">
        <title>Extensive sampling of basidiomycete genomes demonstrates inadequacy of the white-rot/brown-rot paradigm for wood decay fungi.</title>
        <authorList>
            <person name="Riley R."/>
            <person name="Salamov A.A."/>
            <person name="Brown D.W."/>
            <person name="Nagy L.G."/>
            <person name="Floudas D."/>
            <person name="Held B.W."/>
            <person name="Levasseur A."/>
            <person name="Lombard V."/>
            <person name="Morin E."/>
            <person name="Otillar R."/>
            <person name="Lindquist E.A."/>
            <person name="Sun H."/>
            <person name="LaButti K.M."/>
            <person name="Schmutz J."/>
            <person name="Jabbour D."/>
            <person name="Luo H."/>
            <person name="Baker S.E."/>
            <person name="Pisabarro A.G."/>
            <person name="Walton J.D."/>
            <person name="Blanchette R.A."/>
            <person name="Henrissat B."/>
            <person name="Martin F."/>
            <person name="Cullen D."/>
            <person name="Hibbett D.S."/>
            <person name="Grigoriev I.V."/>
        </authorList>
    </citation>
    <scope>NUCLEOTIDE SEQUENCE [LARGE SCALE GENOMIC DNA]</scope>
    <source>
        <strain evidence="2">MUCL 33604</strain>
    </source>
</reference>